<dbReference type="Proteomes" id="UP000015105">
    <property type="component" value="Chromosome 2D"/>
</dbReference>
<proteinExistence type="predicted"/>
<reference evidence="1" key="3">
    <citation type="journal article" date="2017" name="Nature">
        <title>Genome sequence of the progenitor of the wheat D genome Aegilops tauschii.</title>
        <authorList>
            <person name="Luo M.C."/>
            <person name="Gu Y.Q."/>
            <person name="Puiu D."/>
            <person name="Wang H."/>
            <person name="Twardziok S.O."/>
            <person name="Deal K.R."/>
            <person name="Huo N."/>
            <person name="Zhu T."/>
            <person name="Wang L."/>
            <person name="Wang Y."/>
            <person name="McGuire P.E."/>
            <person name="Liu S."/>
            <person name="Long H."/>
            <person name="Ramasamy R.K."/>
            <person name="Rodriguez J.C."/>
            <person name="Van S.L."/>
            <person name="Yuan L."/>
            <person name="Wang Z."/>
            <person name="Xia Z."/>
            <person name="Xiao L."/>
            <person name="Anderson O.D."/>
            <person name="Ouyang S."/>
            <person name="Liang Y."/>
            <person name="Zimin A.V."/>
            <person name="Pertea G."/>
            <person name="Qi P."/>
            <person name="Bennetzen J.L."/>
            <person name="Dai X."/>
            <person name="Dawson M.W."/>
            <person name="Muller H.G."/>
            <person name="Kugler K."/>
            <person name="Rivarola-Duarte L."/>
            <person name="Spannagl M."/>
            <person name="Mayer K.F.X."/>
            <person name="Lu F.H."/>
            <person name="Bevan M.W."/>
            <person name="Leroy P."/>
            <person name="Li P."/>
            <person name="You F.M."/>
            <person name="Sun Q."/>
            <person name="Liu Z."/>
            <person name="Lyons E."/>
            <person name="Wicker T."/>
            <person name="Salzberg S.L."/>
            <person name="Devos K.M."/>
            <person name="Dvorak J."/>
        </authorList>
    </citation>
    <scope>NUCLEOTIDE SEQUENCE [LARGE SCALE GENOMIC DNA]</scope>
    <source>
        <strain evidence="1">cv. AL8/78</strain>
    </source>
</reference>
<protein>
    <submittedName>
        <fullName evidence="1">Uncharacterized protein</fullName>
    </submittedName>
</protein>
<reference evidence="2" key="1">
    <citation type="journal article" date="2014" name="Science">
        <title>Ancient hybridizations among the ancestral genomes of bread wheat.</title>
        <authorList>
            <consortium name="International Wheat Genome Sequencing Consortium,"/>
            <person name="Marcussen T."/>
            <person name="Sandve S.R."/>
            <person name="Heier L."/>
            <person name="Spannagl M."/>
            <person name="Pfeifer M."/>
            <person name="Jakobsen K.S."/>
            <person name="Wulff B.B."/>
            <person name="Steuernagel B."/>
            <person name="Mayer K.F."/>
            <person name="Olsen O.A."/>
        </authorList>
    </citation>
    <scope>NUCLEOTIDE SEQUENCE [LARGE SCALE GENOMIC DNA]</scope>
    <source>
        <strain evidence="2">cv. AL8/78</strain>
    </source>
</reference>
<dbReference type="Gramene" id="AET2Gv20995500.12">
    <property type="protein sequence ID" value="AET2Gv20995500.12"/>
    <property type="gene ID" value="AET2Gv20995500"/>
</dbReference>
<reference evidence="1" key="4">
    <citation type="submission" date="2019-03" db="UniProtKB">
        <authorList>
            <consortium name="EnsemblPlants"/>
        </authorList>
    </citation>
    <scope>IDENTIFICATION</scope>
</reference>
<reference evidence="2" key="2">
    <citation type="journal article" date="2017" name="Nat. Plants">
        <title>The Aegilops tauschii genome reveals multiple impacts of transposons.</title>
        <authorList>
            <person name="Zhao G."/>
            <person name="Zou C."/>
            <person name="Li K."/>
            <person name="Wang K."/>
            <person name="Li T."/>
            <person name="Gao L."/>
            <person name="Zhang X."/>
            <person name="Wang H."/>
            <person name="Yang Z."/>
            <person name="Liu X."/>
            <person name="Jiang W."/>
            <person name="Mao L."/>
            <person name="Kong X."/>
            <person name="Jiao Y."/>
            <person name="Jia J."/>
        </authorList>
    </citation>
    <scope>NUCLEOTIDE SEQUENCE [LARGE SCALE GENOMIC DNA]</scope>
    <source>
        <strain evidence="2">cv. AL8/78</strain>
    </source>
</reference>
<evidence type="ECO:0000313" key="2">
    <source>
        <dbReference type="Proteomes" id="UP000015105"/>
    </source>
</evidence>
<dbReference type="EnsemblPlants" id="AET2Gv20995500.12">
    <property type="protein sequence ID" value="AET2Gv20995500.12"/>
    <property type="gene ID" value="AET2Gv20995500"/>
</dbReference>
<dbReference type="AlphaFoldDB" id="A0A453CX78"/>
<keyword evidence="2" id="KW-1185">Reference proteome</keyword>
<organism evidence="1 2">
    <name type="scientific">Aegilops tauschii subsp. strangulata</name>
    <name type="common">Goatgrass</name>
    <dbReference type="NCBI Taxonomy" id="200361"/>
    <lineage>
        <taxon>Eukaryota</taxon>
        <taxon>Viridiplantae</taxon>
        <taxon>Streptophyta</taxon>
        <taxon>Embryophyta</taxon>
        <taxon>Tracheophyta</taxon>
        <taxon>Spermatophyta</taxon>
        <taxon>Magnoliopsida</taxon>
        <taxon>Liliopsida</taxon>
        <taxon>Poales</taxon>
        <taxon>Poaceae</taxon>
        <taxon>BOP clade</taxon>
        <taxon>Pooideae</taxon>
        <taxon>Triticodae</taxon>
        <taxon>Triticeae</taxon>
        <taxon>Triticinae</taxon>
        <taxon>Aegilops</taxon>
    </lineage>
</organism>
<sequence>GDLGRSSPVSGNGGRAPLLLHPWYSSSHLSRLNDICCVAKASAAHHQHLRPRILLPLHPEARRHDGSSKVPLMPALFLMAHVLFYSERPLLTLNFGISSVVVLQFFAGRTSIVSLLRLFFNLSSQFSTYALQYVCCL</sequence>
<evidence type="ECO:0000313" key="1">
    <source>
        <dbReference type="EnsemblPlants" id="AET2Gv20995500.12"/>
    </source>
</evidence>
<name>A0A453CX78_AEGTS</name>
<reference evidence="1" key="5">
    <citation type="journal article" date="2021" name="G3 (Bethesda)">
        <title>Aegilops tauschii genome assembly Aet v5.0 features greater sequence contiguity and improved annotation.</title>
        <authorList>
            <person name="Wang L."/>
            <person name="Zhu T."/>
            <person name="Rodriguez J.C."/>
            <person name="Deal K.R."/>
            <person name="Dubcovsky J."/>
            <person name="McGuire P.E."/>
            <person name="Lux T."/>
            <person name="Spannagl M."/>
            <person name="Mayer K.F.X."/>
            <person name="Baldrich P."/>
            <person name="Meyers B.C."/>
            <person name="Huo N."/>
            <person name="Gu Y.Q."/>
            <person name="Zhou H."/>
            <person name="Devos K.M."/>
            <person name="Bennetzen J.L."/>
            <person name="Unver T."/>
            <person name="Budak H."/>
            <person name="Gulick P.J."/>
            <person name="Galiba G."/>
            <person name="Kalapos B."/>
            <person name="Nelson D.R."/>
            <person name="Li P."/>
            <person name="You F.M."/>
            <person name="Luo M.C."/>
            <person name="Dvorak J."/>
        </authorList>
    </citation>
    <scope>NUCLEOTIDE SEQUENCE [LARGE SCALE GENOMIC DNA]</scope>
    <source>
        <strain evidence="1">cv. AL8/78</strain>
    </source>
</reference>
<accession>A0A453CX78</accession>